<evidence type="ECO:0000313" key="4">
    <source>
        <dbReference type="Proteomes" id="UP000196521"/>
    </source>
</evidence>
<sequence>MFRKIIASVCVLFSFTVVSPPGLTQQEWVLIGYGNNNEELFVDSASIRGYSGRGGSVVVYLQYIKDERENRKHYYSTLVDCQTFMFAIINITTYEFNSGRLLESVDYGGNAEMKPLIKDSLGQKAAILACKK</sequence>
<proteinExistence type="predicted"/>
<accession>A0A6J7ZQU8</accession>
<evidence type="ECO:0000256" key="1">
    <source>
        <dbReference type="SAM" id="SignalP"/>
    </source>
</evidence>
<organism evidence="3 4">
    <name type="scientific">Planktothrix rubescens CCAP 1459/22</name>
    <dbReference type="NCBI Taxonomy" id="329571"/>
    <lineage>
        <taxon>Bacteria</taxon>
        <taxon>Bacillati</taxon>
        <taxon>Cyanobacteriota</taxon>
        <taxon>Cyanophyceae</taxon>
        <taxon>Oscillatoriophycideae</taxon>
        <taxon>Oscillatoriales</taxon>
        <taxon>Microcoleaceae</taxon>
        <taxon>Planktothrix</taxon>
    </lineage>
</organism>
<feature type="domain" description="Surface-adhesin protein E-like" evidence="2">
    <location>
        <begin position="28"/>
        <end position="131"/>
    </location>
</feature>
<protein>
    <recommendedName>
        <fullName evidence="2">Surface-adhesin protein E-like domain-containing protein</fullName>
    </recommendedName>
</protein>
<name>A0A6J7ZQU8_PLARU</name>
<evidence type="ECO:0000313" key="3">
    <source>
        <dbReference type="EMBL" id="CAC5345275.1"/>
    </source>
</evidence>
<comment type="caution">
    <text evidence="3">The sequence shown here is derived from an EMBL/GenBank/DDBJ whole genome shotgun (WGS) entry which is preliminary data.</text>
</comment>
<keyword evidence="4" id="KW-1185">Reference proteome</keyword>
<feature type="chain" id="PRO_5028811189" description="Surface-adhesin protein E-like domain-containing protein" evidence="1">
    <location>
        <begin position="20"/>
        <end position="132"/>
    </location>
</feature>
<dbReference type="AlphaFoldDB" id="A0A6J7ZQU8"/>
<keyword evidence="1" id="KW-0732">Signal</keyword>
<dbReference type="Pfam" id="PF16747">
    <property type="entry name" value="Adhesin_E"/>
    <property type="match status" value="1"/>
</dbReference>
<feature type="signal peptide" evidence="1">
    <location>
        <begin position="1"/>
        <end position="19"/>
    </location>
</feature>
<dbReference type="EMBL" id="CZCZ02000016">
    <property type="protein sequence ID" value="CAC5345275.1"/>
    <property type="molecule type" value="Genomic_DNA"/>
</dbReference>
<dbReference type="RefSeq" id="WP_026798053.1">
    <property type="nucleotide sequence ID" value="NZ_LR812491.1"/>
</dbReference>
<dbReference type="Proteomes" id="UP000196521">
    <property type="component" value="Unassembled WGS sequence"/>
</dbReference>
<evidence type="ECO:0000259" key="2">
    <source>
        <dbReference type="Pfam" id="PF16747"/>
    </source>
</evidence>
<gene>
    <name evidence="3" type="ORF">PLAN_60290</name>
</gene>
<reference evidence="3" key="1">
    <citation type="submission" date="2020-05" db="EMBL/GenBank/DDBJ databases">
        <authorList>
            <consortium name="Genoscope - CEA"/>
            <person name="William W."/>
        </authorList>
    </citation>
    <scope>NUCLEOTIDE SEQUENCE [LARGE SCALE GENOMIC DNA]</scope>
    <source>
        <strain evidence="3">PCC 7821</strain>
    </source>
</reference>
<dbReference type="InterPro" id="IPR031939">
    <property type="entry name" value="Adhesin_E-like"/>
</dbReference>